<accession>A0AAV7VTR0</accession>
<organism evidence="1 2">
    <name type="scientific">Pleurodeles waltl</name>
    <name type="common">Iberian ribbed newt</name>
    <dbReference type="NCBI Taxonomy" id="8319"/>
    <lineage>
        <taxon>Eukaryota</taxon>
        <taxon>Metazoa</taxon>
        <taxon>Chordata</taxon>
        <taxon>Craniata</taxon>
        <taxon>Vertebrata</taxon>
        <taxon>Euteleostomi</taxon>
        <taxon>Amphibia</taxon>
        <taxon>Batrachia</taxon>
        <taxon>Caudata</taxon>
        <taxon>Salamandroidea</taxon>
        <taxon>Salamandridae</taxon>
        <taxon>Pleurodelinae</taxon>
        <taxon>Pleurodeles</taxon>
    </lineage>
</organism>
<keyword evidence="2" id="KW-1185">Reference proteome</keyword>
<protein>
    <recommendedName>
        <fullName evidence="3">Secreted protein</fullName>
    </recommendedName>
</protein>
<comment type="caution">
    <text evidence="1">The sequence shown here is derived from an EMBL/GenBank/DDBJ whole genome shotgun (WGS) entry which is preliminary data.</text>
</comment>
<dbReference type="AlphaFoldDB" id="A0AAV7VTR0"/>
<dbReference type="EMBL" id="JANPWB010000002">
    <property type="protein sequence ID" value="KAJ1204688.1"/>
    <property type="molecule type" value="Genomic_DNA"/>
</dbReference>
<gene>
    <name evidence="1" type="ORF">NDU88_000128</name>
</gene>
<evidence type="ECO:0000313" key="1">
    <source>
        <dbReference type="EMBL" id="KAJ1204688.1"/>
    </source>
</evidence>
<evidence type="ECO:0000313" key="2">
    <source>
        <dbReference type="Proteomes" id="UP001066276"/>
    </source>
</evidence>
<evidence type="ECO:0008006" key="3">
    <source>
        <dbReference type="Google" id="ProtNLM"/>
    </source>
</evidence>
<name>A0AAV7VTR0_PLEWA</name>
<dbReference type="Proteomes" id="UP001066276">
    <property type="component" value="Chromosome 1_2"/>
</dbReference>
<proteinExistence type="predicted"/>
<sequence length="113" mass="13262">MVLWKVAFNRVVRSFLVSTTSLHFGASRERYISHIGETLILRQDTLRFVSEKSVSTESRAGQKKCVQSETWDQHHWRVRGSKIELYLDLILRTFLPVMKTASAVNQKYWFSLE</sequence>
<reference evidence="1" key="1">
    <citation type="journal article" date="2022" name="bioRxiv">
        <title>Sequencing and chromosome-scale assembly of the giantPleurodeles waltlgenome.</title>
        <authorList>
            <person name="Brown T."/>
            <person name="Elewa A."/>
            <person name="Iarovenko S."/>
            <person name="Subramanian E."/>
            <person name="Araus A.J."/>
            <person name="Petzold A."/>
            <person name="Susuki M."/>
            <person name="Suzuki K.-i.T."/>
            <person name="Hayashi T."/>
            <person name="Toyoda A."/>
            <person name="Oliveira C."/>
            <person name="Osipova E."/>
            <person name="Leigh N.D."/>
            <person name="Simon A."/>
            <person name="Yun M.H."/>
        </authorList>
    </citation>
    <scope>NUCLEOTIDE SEQUENCE</scope>
    <source>
        <strain evidence="1">20211129_DDA</strain>
        <tissue evidence="1">Liver</tissue>
    </source>
</reference>